<dbReference type="Proteomes" id="UP000885936">
    <property type="component" value="Unassembled WGS sequence"/>
</dbReference>
<organism evidence="1">
    <name type="scientific">Candidatus Syntropharchaeum butanivorans</name>
    <dbReference type="NCBI Taxonomy" id="1839936"/>
    <lineage>
        <taxon>Archaea</taxon>
        <taxon>Methanobacteriati</taxon>
        <taxon>Methanobacteriota</taxon>
        <taxon>Stenosarchaea group</taxon>
        <taxon>Methanomicrobia</taxon>
        <taxon>Methanosarcinales</taxon>
        <taxon>ANME-2 cluster</taxon>
        <taxon>Candidatus Syntropharchaeum</taxon>
    </lineage>
</organism>
<reference evidence="1" key="1">
    <citation type="journal article" date="2020" name="mSystems">
        <title>Genome- and Community-Level Interaction Insights into Carbon Utilization and Element Cycling Functions of Hydrothermarchaeota in Hydrothermal Sediment.</title>
        <authorList>
            <person name="Zhou Z."/>
            <person name="Liu Y."/>
            <person name="Xu W."/>
            <person name="Pan J."/>
            <person name="Luo Z.H."/>
            <person name="Li M."/>
        </authorList>
    </citation>
    <scope>NUCLEOTIDE SEQUENCE [LARGE SCALE GENOMIC DNA]</scope>
    <source>
        <strain evidence="1">HyVt-386</strain>
    </source>
</reference>
<name>A0A7J2S4C0_9EURY</name>
<dbReference type="AlphaFoldDB" id="A0A7J2S4C0"/>
<dbReference type="EMBL" id="DRIE01000102">
    <property type="protein sequence ID" value="HEC57420.1"/>
    <property type="molecule type" value="Genomic_DNA"/>
</dbReference>
<proteinExistence type="predicted"/>
<comment type="caution">
    <text evidence="1">The sequence shown here is derived from an EMBL/GenBank/DDBJ whole genome shotgun (WGS) entry which is preliminary data.</text>
</comment>
<accession>A0A7J2S4C0</accession>
<evidence type="ECO:0000313" key="1">
    <source>
        <dbReference type="EMBL" id="HEC57420.1"/>
    </source>
</evidence>
<gene>
    <name evidence="1" type="ORF">ENI32_06025</name>
</gene>
<protein>
    <submittedName>
        <fullName evidence="1">DUF4868 domain-containing protein</fullName>
    </submittedName>
</protein>
<sequence>MRLENLLNMLERISNDYVRLYFLERKKNQRTGEISYKVLRSEISPEIGDELINSAKVLIKNQVEESVSYVEYEPDIYYDTPTIEIINPSEVPHFDFILSELSNQNLEILNLRHAKNLTGYIVTVDVVNTSHLIFMRKYTIKKLLDRGKINMLFHGSEGRFSQIRDSVIAVDKTFDVAFVVSEDRKKGFIFNKGNFESLFNLIETYSQLVSENLNVLEEKELIENVGELIDICSGDLRKIRKLCRVLRNENAMGNITLEKINEFVQDYNLQNVEFADGGKIKVTKRNIWTVLKLLNDDYVRSDMTETKYEAHSKKTIG</sequence>
<dbReference type="Pfam" id="PF16162">
    <property type="entry name" value="KwaB"/>
    <property type="match status" value="1"/>
</dbReference>
<dbReference type="InterPro" id="IPR032359">
    <property type="entry name" value="KwaB-like"/>
</dbReference>